<dbReference type="InterPro" id="IPR005288">
    <property type="entry name" value="NadB"/>
</dbReference>
<name>A0A2T0VD70_9MICO</name>
<keyword evidence="7 13" id="KW-0662">Pyridine nucleotide biosynthesis</keyword>
<dbReference type="SUPFAM" id="SSF51905">
    <property type="entry name" value="FAD/NAD(P)-binding domain"/>
    <property type="match status" value="1"/>
</dbReference>
<feature type="region of interest" description="Disordered" evidence="14">
    <location>
        <begin position="502"/>
        <end position="533"/>
    </location>
</feature>
<comment type="subcellular location">
    <subcellularLocation>
        <location evidence="13">Cytoplasm</location>
    </subcellularLocation>
</comment>
<dbReference type="EMBL" id="PVTL01000005">
    <property type="protein sequence ID" value="PRY68122.1"/>
    <property type="molecule type" value="Genomic_DNA"/>
</dbReference>
<evidence type="ECO:0000313" key="18">
    <source>
        <dbReference type="Proteomes" id="UP000237983"/>
    </source>
</evidence>
<proteinExistence type="inferred from homology"/>
<dbReference type="PANTHER" id="PTHR42716">
    <property type="entry name" value="L-ASPARTATE OXIDASE"/>
    <property type="match status" value="1"/>
</dbReference>
<keyword evidence="9 13" id="KW-0560">Oxidoreductase</keyword>
<evidence type="ECO:0000256" key="6">
    <source>
        <dbReference type="ARBA" id="ARBA00022630"/>
    </source>
</evidence>
<protein>
    <recommendedName>
        <fullName evidence="5 12">L-aspartate oxidase</fullName>
        <ecNumber evidence="4 12">1.4.3.16</ecNumber>
    </recommendedName>
</protein>
<dbReference type="EC" id="1.4.3.16" evidence="4 12"/>
<dbReference type="PANTHER" id="PTHR42716:SF2">
    <property type="entry name" value="L-ASPARTATE OXIDASE, CHLOROPLASTIC"/>
    <property type="match status" value="1"/>
</dbReference>
<evidence type="ECO:0000313" key="17">
    <source>
        <dbReference type="EMBL" id="PRY68122.1"/>
    </source>
</evidence>
<dbReference type="NCBIfam" id="TIGR00551">
    <property type="entry name" value="nadB"/>
    <property type="match status" value="1"/>
</dbReference>
<organism evidence="17 18">
    <name type="scientific">Glaciihabitans tibetensis</name>
    <dbReference type="NCBI Taxonomy" id="1266600"/>
    <lineage>
        <taxon>Bacteria</taxon>
        <taxon>Bacillati</taxon>
        <taxon>Actinomycetota</taxon>
        <taxon>Actinomycetes</taxon>
        <taxon>Micrococcales</taxon>
        <taxon>Microbacteriaceae</taxon>
        <taxon>Glaciihabitans</taxon>
    </lineage>
</organism>
<accession>A0A2T0VD70</accession>
<evidence type="ECO:0000256" key="2">
    <source>
        <dbReference type="ARBA" id="ARBA00004950"/>
    </source>
</evidence>
<comment type="function">
    <text evidence="10">Catalyzes the oxidation of L-aspartate to iminoaspartate, the first step in the de novo biosynthesis of NAD(+).</text>
</comment>
<dbReference type="InterPro" id="IPR015939">
    <property type="entry name" value="Fum_Rdtase/Succ_DH_flav-like_C"/>
</dbReference>
<evidence type="ECO:0000256" key="13">
    <source>
        <dbReference type="RuleBase" id="RU362049"/>
    </source>
</evidence>
<gene>
    <name evidence="17" type="ORF">B0I08_105287</name>
</gene>
<dbReference type="Gene3D" id="1.20.58.100">
    <property type="entry name" value="Fumarate reductase/succinate dehydrogenase flavoprotein-like, C-terminal domain"/>
    <property type="match status" value="1"/>
</dbReference>
<evidence type="ECO:0000256" key="14">
    <source>
        <dbReference type="SAM" id="MobiDB-lite"/>
    </source>
</evidence>
<dbReference type="InterPro" id="IPR027477">
    <property type="entry name" value="Succ_DH/fumarate_Rdtase_cat_sf"/>
</dbReference>
<dbReference type="OrthoDB" id="9805351at2"/>
<sequence>MAGRHDVAGREPAPTKARVIVVGSGIGGLLAALTASAHHSVTLVTKARLEESNTRYAQGGIAAAVFADDSVDEHIADTLRAGAGLNVLDAVEVLCAEGPDRIADLIRFGVAFDRDLSDPSGEGLARGLEAAHSRARVLHAGGDATGAVIERALVAAVRAAGVELREHTFLADLVVEDGRVVGIDVVDAAAARSGATEPQRPRATQPERLAADAVILASGGAGQLFLHTTNPEVATGDGAAAAWRAGARLADVEFYQFHPTALALPGNFLVSEAVRGEGATLLSAAGERFMLAVHPDAELAPRDVVARGIANQMAAQGGAPVLLDATALGAEFLRTRFPTIDAACRDAGIDWSREPVPVTPAAHYWMGGIATDTWGRSSLPGLYAVGEVACTGAHGANRLASNSLLESAVLAHRAASVVRETVWPDATAWLDATGLPEASAWPGASGSPTESGWAGEADVPSAPTALTPFSRGALQRLLWQCAGVHRSAESLAAAAETLRRWDEAAEASDPQTSRSAATVAAPGAGAEASPSIHDREDANLLTLGRIIVDAARARRESRGAHFRSDYPTDSPEFARHIVWAREVLALC</sequence>
<dbReference type="InterPro" id="IPR036188">
    <property type="entry name" value="FAD/NAD-bd_sf"/>
</dbReference>
<evidence type="ECO:0000256" key="11">
    <source>
        <dbReference type="ARBA" id="ARBA00048305"/>
    </source>
</evidence>
<dbReference type="AlphaFoldDB" id="A0A2T0VD70"/>
<feature type="region of interest" description="Disordered" evidence="14">
    <location>
        <begin position="437"/>
        <end position="460"/>
    </location>
</feature>
<dbReference type="InterPro" id="IPR037099">
    <property type="entry name" value="Fum_R/Succ_DH_flav-like_C_sf"/>
</dbReference>
<dbReference type="GO" id="GO:0008734">
    <property type="term" value="F:L-aspartate oxidase activity"/>
    <property type="evidence" value="ECO:0007669"/>
    <property type="project" value="UniProtKB-UniRule"/>
</dbReference>
<dbReference type="FunFam" id="3.90.700.10:FF:000002">
    <property type="entry name" value="L-aspartate oxidase"/>
    <property type="match status" value="1"/>
</dbReference>
<feature type="domain" description="FAD-dependent oxidoreductase 2 FAD-binding" evidence="15">
    <location>
        <begin position="19"/>
        <end position="404"/>
    </location>
</feature>
<evidence type="ECO:0000259" key="16">
    <source>
        <dbReference type="Pfam" id="PF02910"/>
    </source>
</evidence>
<comment type="cofactor">
    <cofactor evidence="1 13">
        <name>FAD</name>
        <dbReference type="ChEBI" id="CHEBI:57692"/>
    </cofactor>
</comment>
<comment type="catalytic activity">
    <reaction evidence="11">
        <text>L-aspartate + O2 = iminosuccinate + H2O2</text>
        <dbReference type="Rhea" id="RHEA:25876"/>
        <dbReference type="ChEBI" id="CHEBI:15379"/>
        <dbReference type="ChEBI" id="CHEBI:16240"/>
        <dbReference type="ChEBI" id="CHEBI:29991"/>
        <dbReference type="ChEBI" id="CHEBI:77875"/>
        <dbReference type="EC" id="1.4.3.16"/>
    </reaction>
    <physiologicalReaction direction="left-to-right" evidence="11">
        <dbReference type="Rhea" id="RHEA:25877"/>
    </physiologicalReaction>
</comment>
<evidence type="ECO:0000256" key="5">
    <source>
        <dbReference type="ARBA" id="ARBA00021901"/>
    </source>
</evidence>
<dbReference type="SUPFAM" id="SSF46977">
    <property type="entry name" value="Succinate dehydrogenase/fumarate reductase flavoprotein C-terminal domain"/>
    <property type="match status" value="1"/>
</dbReference>
<evidence type="ECO:0000256" key="8">
    <source>
        <dbReference type="ARBA" id="ARBA00022827"/>
    </source>
</evidence>
<dbReference type="InterPro" id="IPR003953">
    <property type="entry name" value="FAD-dep_OxRdtase_2_FAD-bd"/>
</dbReference>
<keyword evidence="8 13" id="KW-0274">FAD</keyword>
<evidence type="ECO:0000256" key="1">
    <source>
        <dbReference type="ARBA" id="ARBA00001974"/>
    </source>
</evidence>
<dbReference type="RefSeq" id="WP_106212837.1">
    <property type="nucleotide sequence ID" value="NZ_PVTL01000005.1"/>
</dbReference>
<dbReference type="Pfam" id="PF02910">
    <property type="entry name" value="Succ_DH_flav_C"/>
    <property type="match status" value="1"/>
</dbReference>
<evidence type="ECO:0000256" key="12">
    <source>
        <dbReference type="NCBIfam" id="TIGR00551"/>
    </source>
</evidence>
<dbReference type="Gene3D" id="3.50.50.60">
    <property type="entry name" value="FAD/NAD(P)-binding domain"/>
    <property type="match status" value="1"/>
</dbReference>
<evidence type="ECO:0000256" key="7">
    <source>
        <dbReference type="ARBA" id="ARBA00022642"/>
    </source>
</evidence>
<comment type="similarity">
    <text evidence="3 13">Belongs to the FAD-dependent oxidoreductase 2 family. NadB subfamily.</text>
</comment>
<dbReference type="GO" id="GO:0034628">
    <property type="term" value="P:'de novo' NAD+ biosynthetic process from L-aspartate"/>
    <property type="evidence" value="ECO:0007669"/>
    <property type="project" value="TreeGrafter"/>
</dbReference>
<feature type="domain" description="Fumarate reductase/succinate dehydrogenase flavoprotein-like C-terminal" evidence="16">
    <location>
        <begin position="472"/>
        <end position="580"/>
    </location>
</feature>
<reference evidence="17 18" key="1">
    <citation type="submission" date="2018-03" db="EMBL/GenBank/DDBJ databases">
        <title>Genomic Encyclopedia of Type Strains, Phase III (KMG-III): the genomes of soil and plant-associated and newly described type strains.</title>
        <authorList>
            <person name="Whitman W."/>
        </authorList>
    </citation>
    <scope>NUCLEOTIDE SEQUENCE [LARGE SCALE GENOMIC DNA]</scope>
    <source>
        <strain evidence="17 18">CGMCC 1.12484</strain>
    </source>
</reference>
<dbReference type="PRINTS" id="PR00368">
    <property type="entry name" value="FADPNR"/>
</dbReference>
<evidence type="ECO:0000259" key="15">
    <source>
        <dbReference type="Pfam" id="PF00890"/>
    </source>
</evidence>
<evidence type="ECO:0000256" key="4">
    <source>
        <dbReference type="ARBA" id="ARBA00012173"/>
    </source>
</evidence>
<dbReference type="SUPFAM" id="SSF56425">
    <property type="entry name" value="Succinate dehydrogenase/fumarate reductase flavoprotein, catalytic domain"/>
    <property type="match status" value="1"/>
</dbReference>
<dbReference type="UniPathway" id="UPA00253">
    <property type="reaction ID" value="UER00326"/>
</dbReference>
<comment type="caution">
    <text evidence="17">The sequence shown here is derived from an EMBL/GenBank/DDBJ whole genome shotgun (WGS) entry which is preliminary data.</text>
</comment>
<feature type="compositionally biased region" description="Low complexity" evidence="14">
    <location>
        <begin position="513"/>
        <end position="531"/>
    </location>
</feature>
<dbReference type="Pfam" id="PF00890">
    <property type="entry name" value="FAD_binding_2"/>
    <property type="match status" value="1"/>
</dbReference>
<evidence type="ECO:0000256" key="10">
    <source>
        <dbReference type="ARBA" id="ARBA00029426"/>
    </source>
</evidence>
<keyword evidence="6 13" id="KW-0285">Flavoprotein</keyword>
<evidence type="ECO:0000256" key="3">
    <source>
        <dbReference type="ARBA" id="ARBA00008562"/>
    </source>
</evidence>
<dbReference type="Gene3D" id="3.90.700.10">
    <property type="entry name" value="Succinate dehydrogenase/fumarate reductase flavoprotein, catalytic domain"/>
    <property type="match status" value="1"/>
</dbReference>
<dbReference type="GO" id="GO:0033765">
    <property type="term" value="F:steroid dehydrogenase activity, acting on the CH-CH group of donors"/>
    <property type="evidence" value="ECO:0007669"/>
    <property type="project" value="UniProtKB-ARBA"/>
</dbReference>
<keyword evidence="18" id="KW-1185">Reference proteome</keyword>
<dbReference type="Proteomes" id="UP000237983">
    <property type="component" value="Unassembled WGS sequence"/>
</dbReference>
<dbReference type="GO" id="GO:0005737">
    <property type="term" value="C:cytoplasm"/>
    <property type="evidence" value="ECO:0007669"/>
    <property type="project" value="UniProtKB-SubCell"/>
</dbReference>
<evidence type="ECO:0000256" key="9">
    <source>
        <dbReference type="ARBA" id="ARBA00023002"/>
    </source>
</evidence>
<comment type="pathway">
    <text evidence="2 13">Cofactor biosynthesis; NAD(+) biosynthesis; iminoaspartate from L-aspartate (oxidase route): step 1/1.</text>
</comment>